<dbReference type="Gene3D" id="3.70.10.10">
    <property type="match status" value="1"/>
</dbReference>
<reference evidence="2" key="1">
    <citation type="submission" date="2017-02" db="UniProtKB">
        <authorList>
            <consortium name="WormBaseParasite"/>
        </authorList>
    </citation>
    <scope>IDENTIFICATION</scope>
</reference>
<sequence length="327" mass="36582">MNAHDLFDEFHEEQENIRMEEESCSNPIKEPHSAVLGREVPCALNSQHLGDMDSKDLVCKGAKYAVSKNLAFLCKIIQNLSTLGSTLLFVPEKDQLSACIYNASTCMFSKTVFKRDFFCEVDSSCLTTPNAGCCISSEAALNVFKISPELLDDIKYMVIDTDPSKDFINVMLFGPGSVSELIKINQLAIRCQLADDSRSRAGEIFQIVGHVDVWDGFLKRSNKTASAIKLHFKRDRLIVTPGRQKPGTGPSFSCEISAQSFMKYDIDEEFFLTFDYNEFAIACNIVSRISKEFVLECVGGDAPLRMSLYQPGIVDFEIFLPCELEEC</sequence>
<dbReference type="Pfam" id="PF04139">
    <property type="entry name" value="Rad9"/>
    <property type="match status" value="1"/>
</dbReference>
<name>A0A0N5C2A7_STREA</name>
<dbReference type="AlphaFoldDB" id="A0A0N5C2A7"/>
<dbReference type="GO" id="GO:0030896">
    <property type="term" value="C:checkpoint clamp complex"/>
    <property type="evidence" value="ECO:0007669"/>
    <property type="project" value="InterPro"/>
</dbReference>
<evidence type="ECO:0000313" key="2">
    <source>
        <dbReference type="WBParaSite" id="SPAL_0001211800.1"/>
    </source>
</evidence>
<dbReference type="GO" id="GO:0000077">
    <property type="term" value="P:DNA damage checkpoint signaling"/>
    <property type="evidence" value="ECO:0007669"/>
    <property type="project" value="InterPro"/>
</dbReference>
<keyword evidence="1" id="KW-1185">Reference proteome</keyword>
<accession>A0A0N5C2A7</accession>
<evidence type="ECO:0000313" key="1">
    <source>
        <dbReference type="Proteomes" id="UP000046392"/>
    </source>
</evidence>
<dbReference type="InterPro" id="IPR007268">
    <property type="entry name" value="Rad9/Ddc1"/>
</dbReference>
<protein>
    <submittedName>
        <fullName evidence="2">Proliferating cell nuclear antigen</fullName>
    </submittedName>
</protein>
<organism evidence="1 2">
    <name type="scientific">Strongyloides papillosus</name>
    <name type="common">Intestinal threadworm</name>
    <dbReference type="NCBI Taxonomy" id="174720"/>
    <lineage>
        <taxon>Eukaryota</taxon>
        <taxon>Metazoa</taxon>
        <taxon>Ecdysozoa</taxon>
        <taxon>Nematoda</taxon>
        <taxon>Chromadorea</taxon>
        <taxon>Rhabditida</taxon>
        <taxon>Tylenchina</taxon>
        <taxon>Panagrolaimomorpha</taxon>
        <taxon>Strongyloidoidea</taxon>
        <taxon>Strongyloididae</taxon>
        <taxon>Strongyloides</taxon>
    </lineage>
</organism>
<dbReference type="WBParaSite" id="SPAL_0001211800.1">
    <property type="protein sequence ID" value="SPAL_0001211800.1"/>
    <property type="gene ID" value="SPAL_0001211800"/>
</dbReference>
<proteinExistence type="predicted"/>
<dbReference type="Proteomes" id="UP000046392">
    <property type="component" value="Unplaced"/>
</dbReference>